<keyword evidence="10" id="KW-1185">Reference proteome</keyword>
<keyword evidence="4 7" id="KW-0812">Transmembrane</keyword>
<evidence type="ECO:0000256" key="5">
    <source>
        <dbReference type="ARBA" id="ARBA00022989"/>
    </source>
</evidence>
<evidence type="ECO:0000256" key="6">
    <source>
        <dbReference type="ARBA" id="ARBA00023136"/>
    </source>
</evidence>
<feature type="domain" description="Type II secretion system protein GspF" evidence="8">
    <location>
        <begin position="216"/>
        <end position="341"/>
    </location>
</feature>
<protein>
    <submittedName>
        <fullName evidence="9">Type II secretion system protein</fullName>
    </submittedName>
</protein>
<evidence type="ECO:0000259" key="8">
    <source>
        <dbReference type="Pfam" id="PF00482"/>
    </source>
</evidence>
<dbReference type="PRINTS" id="PR00812">
    <property type="entry name" value="BCTERIALGSPF"/>
</dbReference>
<dbReference type="InterPro" id="IPR018076">
    <property type="entry name" value="T2SS_GspF_dom"/>
</dbReference>
<accession>A0A3N0IJT3</accession>
<feature type="transmembrane region" description="Helical" evidence="7">
    <location>
        <begin position="158"/>
        <end position="184"/>
    </location>
</feature>
<proteinExistence type="inferred from homology"/>
<reference evidence="10" key="1">
    <citation type="submission" date="2018-05" db="EMBL/GenBank/DDBJ databases">
        <title>Genome Sequencing of selected type strains of the family Eggerthellaceae.</title>
        <authorList>
            <person name="Danylec N."/>
            <person name="Stoll D.A."/>
            <person name="Doetsch A."/>
            <person name="Huch M."/>
        </authorList>
    </citation>
    <scope>NUCLEOTIDE SEQUENCE [LARGE SCALE GENOMIC DNA]</scope>
    <source>
        <strain evidence="10">DSM 22006</strain>
    </source>
</reference>
<dbReference type="GeneID" id="98662639"/>
<comment type="subcellular location">
    <subcellularLocation>
        <location evidence="1">Cell membrane</location>
        <topology evidence="1">Multi-pass membrane protein</topology>
    </subcellularLocation>
</comment>
<dbReference type="OrthoDB" id="1733538at2"/>
<dbReference type="PANTHER" id="PTHR30012">
    <property type="entry name" value="GENERAL SECRETION PATHWAY PROTEIN"/>
    <property type="match status" value="1"/>
</dbReference>
<sequence>MADKLLESSAISAFCSSVATMLAAGVQTDEAVHMLSENRAESQFKRVCDKAYSHLVAGETLSESMQATEAFPAYAVEMVRVGEASGRTERVLRSLGSYYDSERRSFAKLQNAVGYPAALLCVMSIILAFTVIWILPIFSKTYDNIAGSLTNGSFSMVGVSVAIGWVALIVVLVATIAALVLWGLSHNESGRMRVAKLFEKFPATRQAMYQIALSRFTNALAAFVASGVQDEEALRQAIATVDHEALMPKLQATLTSMADLDNPRSLGQAIVENEVFEPVYGRMLLVYTRSGSTDEVLRNLSDIFFEDANAQIGAAIDSVEPALAAFLTVAVGATLIAVMLPLVGIMGSIA</sequence>
<keyword evidence="5 7" id="KW-1133">Transmembrane helix</keyword>
<keyword evidence="6 7" id="KW-0472">Membrane</keyword>
<dbReference type="InterPro" id="IPR042094">
    <property type="entry name" value="T2SS_GspF_sf"/>
</dbReference>
<comment type="similarity">
    <text evidence="2">Belongs to the GSP F family.</text>
</comment>
<feature type="transmembrane region" description="Helical" evidence="7">
    <location>
        <begin position="113"/>
        <end position="138"/>
    </location>
</feature>
<dbReference type="Proteomes" id="UP000271472">
    <property type="component" value="Unassembled WGS sequence"/>
</dbReference>
<dbReference type="RefSeq" id="WP_123218834.1">
    <property type="nucleotide sequence ID" value="NZ_JACHYQ010000001.1"/>
</dbReference>
<keyword evidence="3" id="KW-1003">Cell membrane</keyword>
<dbReference type="PANTHER" id="PTHR30012:SF0">
    <property type="entry name" value="TYPE II SECRETION SYSTEM PROTEIN F-RELATED"/>
    <property type="match status" value="1"/>
</dbReference>
<evidence type="ECO:0000313" key="10">
    <source>
        <dbReference type="Proteomes" id="UP000271472"/>
    </source>
</evidence>
<evidence type="ECO:0000256" key="4">
    <source>
        <dbReference type="ARBA" id="ARBA00022692"/>
    </source>
</evidence>
<organism evidence="9 10">
    <name type="scientific">Slackia isoflavoniconvertens</name>
    <dbReference type="NCBI Taxonomy" id="572010"/>
    <lineage>
        <taxon>Bacteria</taxon>
        <taxon>Bacillati</taxon>
        <taxon>Actinomycetota</taxon>
        <taxon>Coriobacteriia</taxon>
        <taxon>Eggerthellales</taxon>
        <taxon>Eggerthellaceae</taxon>
        <taxon>Slackia</taxon>
    </lineage>
</organism>
<gene>
    <name evidence="9" type="ORF">DMP05_01385</name>
</gene>
<feature type="domain" description="Type II secretion system protein GspF" evidence="8">
    <location>
        <begin position="14"/>
        <end position="136"/>
    </location>
</feature>
<dbReference type="Pfam" id="PF00482">
    <property type="entry name" value="T2SSF"/>
    <property type="match status" value="2"/>
</dbReference>
<evidence type="ECO:0000256" key="2">
    <source>
        <dbReference type="ARBA" id="ARBA00005745"/>
    </source>
</evidence>
<dbReference type="GO" id="GO:0005886">
    <property type="term" value="C:plasma membrane"/>
    <property type="evidence" value="ECO:0007669"/>
    <property type="project" value="UniProtKB-SubCell"/>
</dbReference>
<evidence type="ECO:0000256" key="3">
    <source>
        <dbReference type="ARBA" id="ARBA00022475"/>
    </source>
</evidence>
<dbReference type="Gene3D" id="1.20.81.30">
    <property type="entry name" value="Type II secretion system (T2SS), domain F"/>
    <property type="match status" value="2"/>
</dbReference>
<comment type="caution">
    <text evidence="9">The sequence shown here is derived from an EMBL/GenBank/DDBJ whole genome shotgun (WGS) entry which is preliminary data.</text>
</comment>
<name>A0A3N0IJT3_9ACTN</name>
<evidence type="ECO:0000256" key="1">
    <source>
        <dbReference type="ARBA" id="ARBA00004651"/>
    </source>
</evidence>
<dbReference type="InterPro" id="IPR003004">
    <property type="entry name" value="GspF/PilC"/>
</dbReference>
<feature type="transmembrane region" description="Helical" evidence="7">
    <location>
        <begin position="323"/>
        <end position="349"/>
    </location>
</feature>
<evidence type="ECO:0000256" key="7">
    <source>
        <dbReference type="SAM" id="Phobius"/>
    </source>
</evidence>
<dbReference type="AlphaFoldDB" id="A0A3N0IJT3"/>
<dbReference type="EMBL" id="QIBZ01000002">
    <property type="protein sequence ID" value="RNM37037.1"/>
    <property type="molecule type" value="Genomic_DNA"/>
</dbReference>
<evidence type="ECO:0000313" key="9">
    <source>
        <dbReference type="EMBL" id="RNM37037.1"/>
    </source>
</evidence>